<dbReference type="AlphaFoldDB" id="A0AAD4ISL7"/>
<dbReference type="GO" id="GO:0007346">
    <property type="term" value="P:regulation of mitotic cell cycle"/>
    <property type="evidence" value="ECO:0007669"/>
    <property type="project" value="TreeGrafter"/>
</dbReference>
<evidence type="ECO:0000256" key="4">
    <source>
        <dbReference type="ARBA" id="ARBA00022777"/>
    </source>
</evidence>
<dbReference type="SUPFAM" id="SSF56112">
    <property type="entry name" value="Protein kinase-like (PK-like)"/>
    <property type="match status" value="1"/>
</dbReference>
<sequence length="403" mass="44876">MTATVMATKDGFGDDIYNRRKRAIKIKAVRVRGTTILKKEKGFRFSDYRRGRKVACKSKAAPPTSTNYDDIIKIRFIFRKRKREHSPPPSQDLKLDSNLFRFQSVTMAAADSEAKRRQIEMSITRLYKSEGAIRGCGRFDDYEKLDGINRGAYGAVYLARHRRSGEIVAVKEDFEGVSIPTLREIDILNSLPPHPSIVGFKGVVADHSGDLYIVMEHVDHDLRGYMEVVPDLRQSEIKNLMKQLLEGVKDIKPSNILVSRWGVVKICDFGLSRRLEAAGGRYSPDVGTPGYRAPELLLGETAYSTAVDMWGVGCVMAELFSNRVLFKGSGTQSGQLEMIYGILGINGGGDGQTAAASNLLRNKICNAEVTEAGFDLLSRLLCCDPTKRITAEAAINHQWFDEL</sequence>
<dbReference type="Pfam" id="PF00069">
    <property type="entry name" value="Pkinase"/>
    <property type="match status" value="1"/>
</dbReference>
<accession>A0AAD4ISL7</accession>
<dbReference type="Proteomes" id="UP001190926">
    <property type="component" value="Unassembled WGS sequence"/>
</dbReference>
<protein>
    <recommendedName>
        <fullName evidence="6">Protein kinase domain-containing protein</fullName>
    </recommendedName>
</protein>
<keyword evidence="1" id="KW-0723">Serine/threonine-protein kinase</keyword>
<evidence type="ECO:0000256" key="1">
    <source>
        <dbReference type="ARBA" id="ARBA00022527"/>
    </source>
</evidence>
<dbReference type="GO" id="GO:0004674">
    <property type="term" value="F:protein serine/threonine kinase activity"/>
    <property type="evidence" value="ECO:0007669"/>
    <property type="project" value="UniProtKB-KW"/>
</dbReference>
<keyword evidence="2" id="KW-0808">Transferase</keyword>
<dbReference type="InterPro" id="IPR000719">
    <property type="entry name" value="Prot_kinase_dom"/>
</dbReference>
<evidence type="ECO:0000313" key="8">
    <source>
        <dbReference type="Proteomes" id="UP001190926"/>
    </source>
</evidence>
<evidence type="ECO:0000313" key="7">
    <source>
        <dbReference type="EMBL" id="KAH6820534.1"/>
    </source>
</evidence>
<organism evidence="7 8">
    <name type="scientific">Perilla frutescens var. hirtella</name>
    <name type="common">Perilla citriodora</name>
    <name type="synonym">Perilla setoyensis</name>
    <dbReference type="NCBI Taxonomy" id="608512"/>
    <lineage>
        <taxon>Eukaryota</taxon>
        <taxon>Viridiplantae</taxon>
        <taxon>Streptophyta</taxon>
        <taxon>Embryophyta</taxon>
        <taxon>Tracheophyta</taxon>
        <taxon>Spermatophyta</taxon>
        <taxon>Magnoliopsida</taxon>
        <taxon>eudicotyledons</taxon>
        <taxon>Gunneridae</taxon>
        <taxon>Pentapetalae</taxon>
        <taxon>asterids</taxon>
        <taxon>lamiids</taxon>
        <taxon>Lamiales</taxon>
        <taxon>Lamiaceae</taxon>
        <taxon>Nepetoideae</taxon>
        <taxon>Elsholtzieae</taxon>
        <taxon>Perilla</taxon>
    </lineage>
</organism>
<dbReference type="SMART" id="SM00220">
    <property type="entry name" value="S_TKc"/>
    <property type="match status" value="1"/>
</dbReference>
<comment type="caution">
    <text evidence="7">The sequence shown here is derived from an EMBL/GenBank/DDBJ whole genome shotgun (WGS) entry which is preliminary data.</text>
</comment>
<dbReference type="EMBL" id="SDAM02003674">
    <property type="protein sequence ID" value="KAH6820534.1"/>
    <property type="molecule type" value="Genomic_DNA"/>
</dbReference>
<dbReference type="Gene3D" id="3.30.200.20">
    <property type="entry name" value="Phosphorylase Kinase, domain 1"/>
    <property type="match status" value="1"/>
</dbReference>
<reference evidence="7 8" key="1">
    <citation type="journal article" date="2021" name="Nat. Commun.">
        <title>Incipient diploidization of the medicinal plant Perilla within 10,000 years.</title>
        <authorList>
            <person name="Zhang Y."/>
            <person name="Shen Q."/>
            <person name="Leng L."/>
            <person name="Zhang D."/>
            <person name="Chen S."/>
            <person name="Shi Y."/>
            <person name="Ning Z."/>
            <person name="Chen S."/>
        </authorList>
    </citation>
    <scope>NUCLEOTIDE SEQUENCE [LARGE SCALE GENOMIC DNA]</scope>
    <source>
        <strain evidence="8">cv. PC099</strain>
    </source>
</reference>
<keyword evidence="4" id="KW-0418">Kinase</keyword>
<dbReference type="InterPro" id="IPR050108">
    <property type="entry name" value="CDK"/>
</dbReference>
<evidence type="ECO:0000259" key="6">
    <source>
        <dbReference type="PROSITE" id="PS50011"/>
    </source>
</evidence>
<dbReference type="InterPro" id="IPR011009">
    <property type="entry name" value="Kinase-like_dom_sf"/>
</dbReference>
<dbReference type="Gene3D" id="1.10.510.10">
    <property type="entry name" value="Transferase(Phosphotransferase) domain 1"/>
    <property type="match status" value="1"/>
</dbReference>
<evidence type="ECO:0000256" key="5">
    <source>
        <dbReference type="ARBA" id="ARBA00022840"/>
    </source>
</evidence>
<dbReference type="PANTHER" id="PTHR24056:SF107">
    <property type="entry name" value="CYCLIN-DEPENDENT KINASE 11A-RELATED"/>
    <property type="match status" value="1"/>
</dbReference>
<dbReference type="GO" id="GO:0005634">
    <property type="term" value="C:nucleus"/>
    <property type="evidence" value="ECO:0007669"/>
    <property type="project" value="TreeGrafter"/>
</dbReference>
<feature type="domain" description="Protein kinase" evidence="6">
    <location>
        <begin position="142"/>
        <end position="400"/>
    </location>
</feature>
<proteinExistence type="predicted"/>
<evidence type="ECO:0000256" key="2">
    <source>
        <dbReference type="ARBA" id="ARBA00022679"/>
    </source>
</evidence>
<dbReference type="GO" id="GO:0005524">
    <property type="term" value="F:ATP binding"/>
    <property type="evidence" value="ECO:0007669"/>
    <property type="project" value="UniProtKB-KW"/>
</dbReference>
<keyword evidence="5" id="KW-0067">ATP-binding</keyword>
<name>A0AAD4ISL7_PERFH</name>
<dbReference type="PANTHER" id="PTHR24056">
    <property type="entry name" value="CELL DIVISION PROTEIN KINASE"/>
    <property type="match status" value="1"/>
</dbReference>
<gene>
    <name evidence="7" type="ORF">C2S53_014812</name>
</gene>
<dbReference type="PROSITE" id="PS50011">
    <property type="entry name" value="PROTEIN_KINASE_DOM"/>
    <property type="match status" value="1"/>
</dbReference>
<keyword evidence="8" id="KW-1185">Reference proteome</keyword>
<evidence type="ECO:0000256" key="3">
    <source>
        <dbReference type="ARBA" id="ARBA00022741"/>
    </source>
</evidence>
<keyword evidence="3" id="KW-0547">Nucleotide-binding</keyword>